<dbReference type="FunFam" id="3.40.50.2300:FF:000145">
    <property type="entry name" value="Glutamate receptor, metabotropic"/>
    <property type="match status" value="1"/>
</dbReference>
<dbReference type="Pfam" id="PF01094">
    <property type="entry name" value="ANF_receptor"/>
    <property type="match status" value="1"/>
</dbReference>
<dbReference type="EMBL" id="CAIIXF020000012">
    <property type="protein sequence ID" value="CAH1801204.1"/>
    <property type="molecule type" value="Genomic_DNA"/>
</dbReference>
<evidence type="ECO:0000256" key="2">
    <source>
        <dbReference type="ARBA" id="ARBA00022692"/>
    </source>
</evidence>
<dbReference type="InterPro" id="IPR028082">
    <property type="entry name" value="Peripla_BP_I"/>
</dbReference>
<evidence type="ECO:0000256" key="5">
    <source>
        <dbReference type="ARBA" id="ARBA00023170"/>
    </source>
</evidence>
<dbReference type="OrthoDB" id="425344at2759"/>
<accession>A0A8S4Q9K1</accession>
<dbReference type="PRINTS" id="PR00248">
    <property type="entry name" value="GPCRMGR"/>
</dbReference>
<dbReference type="AlphaFoldDB" id="A0A8S4Q9K1"/>
<evidence type="ECO:0000313" key="8">
    <source>
        <dbReference type="EMBL" id="CAH1801204.1"/>
    </source>
</evidence>
<dbReference type="PANTHER" id="PTHR24060">
    <property type="entry name" value="METABOTROPIC GLUTAMATE RECEPTOR"/>
    <property type="match status" value="1"/>
</dbReference>
<dbReference type="InterPro" id="IPR001828">
    <property type="entry name" value="ANF_lig-bd_rcpt"/>
</dbReference>
<comment type="caution">
    <text evidence="8">The sequence shown here is derived from an EMBL/GenBank/DDBJ whole genome shotgun (WGS) entry which is preliminary data.</text>
</comment>
<proteinExistence type="predicted"/>
<name>A0A8S4Q9K1_OWEFU</name>
<dbReference type="GO" id="GO:0004930">
    <property type="term" value="F:G protein-coupled receptor activity"/>
    <property type="evidence" value="ECO:0007669"/>
    <property type="project" value="InterPro"/>
</dbReference>
<keyword evidence="9" id="KW-1185">Reference proteome</keyword>
<keyword evidence="2" id="KW-0812">Transmembrane</keyword>
<evidence type="ECO:0000256" key="6">
    <source>
        <dbReference type="ARBA" id="ARBA00023180"/>
    </source>
</evidence>
<keyword evidence="3" id="KW-1133">Transmembrane helix</keyword>
<evidence type="ECO:0000256" key="3">
    <source>
        <dbReference type="ARBA" id="ARBA00022989"/>
    </source>
</evidence>
<comment type="subcellular location">
    <subcellularLocation>
        <location evidence="1">Membrane</location>
        <topology evidence="1">Multi-pass membrane protein</topology>
    </subcellularLocation>
</comment>
<protein>
    <recommendedName>
        <fullName evidence="7">Receptor ligand binding region domain-containing protein</fullName>
    </recommendedName>
</protein>
<feature type="non-terminal residue" evidence="8">
    <location>
        <position position="1"/>
    </location>
</feature>
<dbReference type="GO" id="GO:0016020">
    <property type="term" value="C:membrane"/>
    <property type="evidence" value="ECO:0007669"/>
    <property type="project" value="UniProtKB-SubCell"/>
</dbReference>
<evidence type="ECO:0000256" key="4">
    <source>
        <dbReference type="ARBA" id="ARBA00023136"/>
    </source>
</evidence>
<gene>
    <name evidence="8" type="ORF">OFUS_LOCUS25015</name>
</gene>
<dbReference type="InterPro" id="IPR050726">
    <property type="entry name" value="mGluR"/>
</dbReference>
<keyword evidence="6" id="KW-0325">Glycoprotein</keyword>
<evidence type="ECO:0000313" key="9">
    <source>
        <dbReference type="Proteomes" id="UP000749559"/>
    </source>
</evidence>
<dbReference type="InterPro" id="IPR000337">
    <property type="entry name" value="GPCR_3"/>
</dbReference>
<feature type="domain" description="Receptor ligand binding region" evidence="7">
    <location>
        <begin position="3"/>
        <end position="338"/>
    </location>
</feature>
<dbReference type="Proteomes" id="UP000749559">
    <property type="component" value="Unassembled WGS sequence"/>
</dbReference>
<dbReference type="SUPFAM" id="SSF53822">
    <property type="entry name" value="Periplasmic binding protein-like I"/>
    <property type="match status" value="1"/>
</dbReference>
<organism evidence="8 9">
    <name type="scientific">Owenia fusiformis</name>
    <name type="common">Polychaete worm</name>
    <dbReference type="NCBI Taxonomy" id="6347"/>
    <lineage>
        <taxon>Eukaryota</taxon>
        <taxon>Metazoa</taxon>
        <taxon>Spiralia</taxon>
        <taxon>Lophotrochozoa</taxon>
        <taxon>Annelida</taxon>
        <taxon>Polychaeta</taxon>
        <taxon>Sedentaria</taxon>
        <taxon>Canalipalpata</taxon>
        <taxon>Sabellida</taxon>
        <taxon>Oweniida</taxon>
        <taxon>Oweniidae</taxon>
        <taxon>Owenia</taxon>
    </lineage>
</organism>
<keyword evidence="5" id="KW-0675">Receptor</keyword>
<evidence type="ECO:0000256" key="1">
    <source>
        <dbReference type="ARBA" id="ARBA00004141"/>
    </source>
</evidence>
<feature type="non-terminal residue" evidence="8">
    <location>
        <position position="348"/>
    </location>
</feature>
<keyword evidence="4" id="KW-0472">Membrane</keyword>
<reference evidence="8" key="1">
    <citation type="submission" date="2022-03" db="EMBL/GenBank/DDBJ databases">
        <authorList>
            <person name="Martin C."/>
        </authorList>
    </citation>
    <scope>NUCLEOTIDE SEQUENCE</scope>
</reference>
<dbReference type="Gene3D" id="3.40.50.2300">
    <property type="match status" value="2"/>
</dbReference>
<sequence>QDTEAMLYALDLVNNDQDILPNIKLGTVIFDGCRSPERTVRLSKAIINKEFDDIVSMNHESKLSGVIGAPTSDASLQLAELLSVHKVTQISPSSSSSRLDDIIKYPHFLRTVGSDKSQAKALVDIIKNFGWSYVHAVFSDNAYGVSGMREFIRIATNEGICVATQIKMEEYFAKNETVMSNILHFYFPGNFNKSRVVVMFTTDTMTRAILETKQITSIGNDLVWLAADYWGTQKHIVDGVKEIASGAITLDFNLPEYPALMDHFRTLRPETNLRNPWFKEYWQHIFRCYISDDSAKQYSNPCSISFTLENKVIPLSTKAVYVVDSVMAYARGLDNLIKTYCEFENFCP</sequence>
<evidence type="ECO:0000259" key="7">
    <source>
        <dbReference type="Pfam" id="PF01094"/>
    </source>
</evidence>